<gene>
    <name evidence="1" type="ORF">HGA08_19515</name>
</gene>
<evidence type="ECO:0000313" key="1">
    <source>
        <dbReference type="EMBL" id="NKY52398.1"/>
    </source>
</evidence>
<sequence>MTETNGAETNADAPAFTDMVNGALEFTIPIAHKMGVQALEVRPGFAATTVPIEGNGNHFGVMYAGVLFTVAEILGGAIPIATFDNAKYYPLVKDLQIFFRKPAKTDVRAQASLSDSEITRIVADADANGKADFTLEATVTDADGVVVAETRGLYQLRAHGK</sequence>
<organism evidence="1 2">
    <name type="scientific">Nocardia vermiculata</name>
    <dbReference type="NCBI Taxonomy" id="257274"/>
    <lineage>
        <taxon>Bacteria</taxon>
        <taxon>Bacillati</taxon>
        <taxon>Actinomycetota</taxon>
        <taxon>Actinomycetes</taxon>
        <taxon>Mycobacteriales</taxon>
        <taxon>Nocardiaceae</taxon>
        <taxon>Nocardia</taxon>
    </lineage>
</organism>
<evidence type="ECO:0000313" key="2">
    <source>
        <dbReference type="Proteomes" id="UP000565711"/>
    </source>
</evidence>
<dbReference type="Gene3D" id="3.10.129.10">
    <property type="entry name" value="Hotdog Thioesterase"/>
    <property type="match status" value="1"/>
</dbReference>
<keyword evidence="2" id="KW-1185">Reference proteome</keyword>
<protein>
    <submittedName>
        <fullName evidence="1">DUF4442 domain-containing protein</fullName>
    </submittedName>
</protein>
<dbReference type="EMBL" id="JAAXOP010000011">
    <property type="protein sequence ID" value="NKY52398.1"/>
    <property type="molecule type" value="Genomic_DNA"/>
</dbReference>
<dbReference type="CDD" id="cd03443">
    <property type="entry name" value="PaaI_thioesterase"/>
    <property type="match status" value="1"/>
</dbReference>
<dbReference type="Proteomes" id="UP000565711">
    <property type="component" value="Unassembled WGS sequence"/>
</dbReference>
<comment type="caution">
    <text evidence="1">The sequence shown here is derived from an EMBL/GenBank/DDBJ whole genome shotgun (WGS) entry which is preliminary data.</text>
</comment>
<dbReference type="InterPro" id="IPR027961">
    <property type="entry name" value="DUF4442"/>
</dbReference>
<dbReference type="SUPFAM" id="SSF54637">
    <property type="entry name" value="Thioesterase/thiol ester dehydrase-isomerase"/>
    <property type="match status" value="1"/>
</dbReference>
<name>A0A846Y545_9NOCA</name>
<dbReference type="InterPro" id="IPR029069">
    <property type="entry name" value="HotDog_dom_sf"/>
</dbReference>
<accession>A0A846Y545</accession>
<dbReference type="AlphaFoldDB" id="A0A846Y545"/>
<reference evidence="1 2" key="1">
    <citation type="submission" date="2020-04" db="EMBL/GenBank/DDBJ databases">
        <title>MicrobeNet Type strains.</title>
        <authorList>
            <person name="Nicholson A.C."/>
        </authorList>
    </citation>
    <scope>NUCLEOTIDE SEQUENCE [LARGE SCALE GENOMIC DNA]</scope>
    <source>
        <strain evidence="1 2">JCM 12354</strain>
    </source>
</reference>
<proteinExistence type="predicted"/>
<dbReference type="RefSeq" id="WP_067872770.1">
    <property type="nucleotide sequence ID" value="NZ_JAAXOP010000011.1"/>
</dbReference>
<dbReference type="Pfam" id="PF14539">
    <property type="entry name" value="DUF4442"/>
    <property type="match status" value="1"/>
</dbReference>